<reference evidence="1 2" key="1">
    <citation type="journal article" date="2022" name="Plant J.">
        <title>Chromosome-level genome of Camellia lanceoleosa provides a valuable resource for understanding genome evolution and self-incompatibility.</title>
        <authorList>
            <person name="Gong W."/>
            <person name="Xiao S."/>
            <person name="Wang L."/>
            <person name="Liao Z."/>
            <person name="Chang Y."/>
            <person name="Mo W."/>
            <person name="Hu G."/>
            <person name="Li W."/>
            <person name="Zhao G."/>
            <person name="Zhu H."/>
            <person name="Hu X."/>
            <person name="Ji K."/>
            <person name="Xiang X."/>
            <person name="Song Q."/>
            <person name="Yuan D."/>
            <person name="Jin S."/>
            <person name="Zhang L."/>
        </authorList>
    </citation>
    <scope>NUCLEOTIDE SEQUENCE [LARGE SCALE GENOMIC DNA]</scope>
    <source>
        <strain evidence="1">SQ_2022a</strain>
    </source>
</reference>
<keyword evidence="2" id="KW-1185">Reference proteome</keyword>
<proteinExistence type="predicted"/>
<name>A0ACC0GLR9_9ERIC</name>
<evidence type="ECO:0000313" key="2">
    <source>
        <dbReference type="Proteomes" id="UP001060215"/>
    </source>
</evidence>
<dbReference type="EMBL" id="CM045765">
    <property type="protein sequence ID" value="KAI8001919.1"/>
    <property type="molecule type" value="Genomic_DNA"/>
</dbReference>
<sequence length="129" mass="13830">MQTHGQVKDEDVDCPGTVTSKFVDPLSSAEAATLSESVKHGESSGDLDARKFGKQEVKCSLDGSNEEKTEGLSACEGGGQLTTSRSCAAHPTKILQIELPKYLISYCHLINVILIFLEPPASPTCRVIH</sequence>
<organism evidence="1 2">
    <name type="scientific">Camellia lanceoleosa</name>
    <dbReference type="NCBI Taxonomy" id="1840588"/>
    <lineage>
        <taxon>Eukaryota</taxon>
        <taxon>Viridiplantae</taxon>
        <taxon>Streptophyta</taxon>
        <taxon>Embryophyta</taxon>
        <taxon>Tracheophyta</taxon>
        <taxon>Spermatophyta</taxon>
        <taxon>Magnoliopsida</taxon>
        <taxon>eudicotyledons</taxon>
        <taxon>Gunneridae</taxon>
        <taxon>Pentapetalae</taxon>
        <taxon>asterids</taxon>
        <taxon>Ericales</taxon>
        <taxon>Theaceae</taxon>
        <taxon>Camellia</taxon>
    </lineage>
</organism>
<dbReference type="Proteomes" id="UP001060215">
    <property type="component" value="Chromosome 8"/>
</dbReference>
<protein>
    <submittedName>
        <fullName evidence="1">Uncharacterized protein</fullName>
    </submittedName>
</protein>
<evidence type="ECO:0000313" key="1">
    <source>
        <dbReference type="EMBL" id="KAI8001919.1"/>
    </source>
</evidence>
<accession>A0ACC0GLR9</accession>
<comment type="caution">
    <text evidence="1">The sequence shown here is derived from an EMBL/GenBank/DDBJ whole genome shotgun (WGS) entry which is preliminary data.</text>
</comment>
<gene>
    <name evidence="1" type="ORF">LOK49_LG09G01385</name>
</gene>